<name>A0A1I4FZL6_9GAMM</name>
<protein>
    <submittedName>
        <fullName evidence="1">Uncharacterized protein</fullName>
    </submittedName>
</protein>
<organism evidence="1 2">
    <name type="scientific">Rhodanobacter glycinis</name>
    <dbReference type="NCBI Taxonomy" id="582702"/>
    <lineage>
        <taxon>Bacteria</taxon>
        <taxon>Pseudomonadati</taxon>
        <taxon>Pseudomonadota</taxon>
        <taxon>Gammaproteobacteria</taxon>
        <taxon>Lysobacterales</taxon>
        <taxon>Rhodanobacteraceae</taxon>
        <taxon>Rhodanobacter</taxon>
    </lineage>
</organism>
<dbReference type="EMBL" id="FOSR01000020">
    <property type="protein sequence ID" value="SFL22913.1"/>
    <property type="molecule type" value="Genomic_DNA"/>
</dbReference>
<dbReference type="Proteomes" id="UP000198725">
    <property type="component" value="Unassembled WGS sequence"/>
</dbReference>
<sequence>MLPFGEVAGHAHTVDANHAEEYVSSDSHGERRHLRVLKPASLMHEAHAAVSLSPGIYEIVRLRKYAPGDISPAAG</sequence>
<proteinExistence type="predicted"/>
<dbReference type="AlphaFoldDB" id="A0A1I4FZL6"/>
<reference evidence="2" key="1">
    <citation type="submission" date="2016-10" db="EMBL/GenBank/DDBJ databases">
        <authorList>
            <person name="Varghese N."/>
            <person name="Submissions S."/>
        </authorList>
    </citation>
    <scope>NUCLEOTIDE SEQUENCE [LARGE SCALE GENOMIC DNA]</scope>
    <source>
        <strain evidence="2">MO64</strain>
    </source>
</reference>
<evidence type="ECO:0000313" key="1">
    <source>
        <dbReference type="EMBL" id="SFL22913.1"/>
    </source>
</evidence>
<accession>A0A1I4FZL6</accession>
<evidence type="ECO:0000313" key="2">
    <source>
        <dbReference type="Proteomes" id="UP000198725"/>
    </source>
</evidence>
<keyword evidence="2" id="KW-1185">Reference proteome</keyword>
<gene>
    <name evidence="1" type="ORF">SAMN05192579_12043</name>
</gene>